<evidence type="ECO:0000256" key="2">
    <source>
        <dbReference type="SAM" id="Phobius"/>
    </source>
</evidence>
<keyword evidence="2" id="KW-0472">Membrane</keyword>
<feature type="compositionally biased region" description="Basic and acidic residues" evidence="1">
    <location>
        <begin position="185"/>
        <end position="194"/>
    </location>
</feature>
<feature type="region of interest" description="Disordered" evidence="1">
    <location>
        <begin position="185"/>
        <end position="216"/>
    </location>
</feature>
<dbReference type="Proteomes" id="UP000678499">
    <property type="component" value="Unassembled WGS sequence"/>
</dbReference>
<dbReference type="AlphaFoldDB" id="A0A7R9GCI1"/>
<evidence type="ECO:0000256" key="1">
    <source>
        <dbReference type="SAM" id="MobiDB-lite"/>
    </source>
</evidence>
<organism evidence="4">
    <name type="scientific">Notodromas monacha</name>
    <dbReference type="NCBI Taxonomy" id="399045"/>
    <lineage>
        <taxon>Eukaryota</taxon>
        <taxon>Metazoa</taxon>
        <taxon>Ecdysozoa</taxon>
        <taxon>Arthropoda</taxon>
        <taxon>Crustacea</taxon>
        <taxon>Oligostraca</taxon>
        <taxon>Ostracoda</taxon>
        <taxon>Podocopa</taxon>
        <taxon>Podocopida</taxon>
        <taxon>Cypridocopina</taxon>
        <taxon>Cypridoidea</taxon>
        <taxon>Cyprididae</taxon>
        <taxon>Notodromas</taxon>
    </lineage>
</organism>
<keyword evidence="5" id="KW-1185">Reference proteome</keyword>
<reference evidence="4" key="1">
    <citation type="submission" date="2020-11" db="EMBL/GenBank/DDBJ databases">
        <authorList>
            <person name="Tran Van P."/>
        </authorList>
    </citation>
    <scope>NUCLEOTIDE SEQUENCE</scope>
</reference>
<proteinExistence type="predicted"/>
<evidence type="ECO:0000313" key="4">
    <source>
        <dbReference type="EMBL" id="CAD7275987.1"/>
    </source>
</evidence>
<feature type="transmembrane region" description="Helical" evidence="2">
    <location>
        <begin position="310"/>
        <end position="330"/>
    </location>
</feature>
<feature type="signal peptide" evidence="3">
    <location>
        <begin position="1"/>
        <end position="18"/>
    </location>
</feature>
<feature type="compositionally biased region" description="Basic residues" evidence="1">
    <location>
        <begin position="195"/>
        <end position="212"/>
    </location>
</feature>
<keyword evidence="2" id="KW-1133">Transmembrane helix</keyword>
<keyword evidence="3" id="KW-0732">Signal</keyword>
<dbReference type="EMBL" id="CAJPEX010000524">
    <property type="protein sequence ID" value="CAG0916139.1"/>
    <property type="molecule type" value="Genomic_DNA"/>
</dbReference>
<evidence type="ECO:0000256" key="3">
    <source>
        <dbReference type="SAM" id="SignalP"/>
    </source>
</evidence>
<evidence type="ECO:0000313" key="5">
    <source>
        <dbReference type="Proteomes" id="UP000678499"/>
    </source>
</evidence>
<gene>
    <name evidence="4" type="ORF">NMOB1V02_LOCUS3770</name>
</gene>
<feature type="transmembrane region" description="Helical" evidence="2">
    <location>
        <begin position="245"/>
        <end position="264"/>
    </location>
</feature>
<feature type="chain" id="PRO_5036403227" evidence="3">
    <location>
        <begin position="19"/>
        <end position="414"/>
    </location>
</feature>
<feature type="region of interest" description="Disordered" evidence="1">
    <location>
        <begin position="349"/>
        <end position="398"/>
    </location>
</feature>
<sequence length="414" mass="45211">MTCGLACLAVTFSAPLLQTPIIHTAVTMAKDGLLPAQLARDSRVPLVVTEFLLCVLPCFCYDAEDVATVGAVAASVVVCVTVYCCLDIRLSTPGSLVSIADYEQHSRALSAGHKQRKTNAASRYQETIKTLRRGMENLPQTVLAATRSKSNDRQKILAKTESLQSVSATVDSSFQVASENESKALESAVKDYQTKHKTRHHHTNHHHHHHQRSGSEPGLSYACSVTILAAGTSIFSLLLNLSIKLAASGLVIIDLLFLIFVLLPNICGMSRLKQNSQPFHDSYRFPSQGIGATVTLVTAKTLLIRAGFDYAFAVTVWILVGFCTYIFYGSKNSLAALRKRRLHSGPWEAAMSEGESSDPRPDLWRQCGQNEQNYRTNPEEPITEKEEESTKTGQETSEVAVIGTEVLSTSNAVL</sequence>
<feature type="transmembrane region" description="Helical" evidence="2">
    <location>
        <begin position="219"/>
        <end position="239"/>
    </location>
</feature>
<keyword evidence="2" id="KW-0812">Transmembrane</keyword>
<dbReference type="EMBL" id="OA882561">
    <property type="protein sequence ID" value="CAD7275987.1"/>
    <property type="molecule type" value="Genomic_DNA"/>
</dbReference>
<protein>
    <submittedName>
        <fullName evidence="4">Uncharacterized protein</fullName>
    </submittedName>
</protein>
<accession>A0A7R9GCI1</accession>
<name>A0A7R9GCI1_9CRUS</name>